<feature type="transmembrane region" description="Helical" evidence="5">
    <location>
        <begin position="259"/>
        <end position="281"/>
    </location>
</feature>
<feature type="transmembrane region" description="Helical" evidence="5">
    <location>
        <begin position="224"/>
        <end position="247"/>
    </location>
</feature>
<gene>
    <name evidence="7" type="ORF">AADG42_07265</name>
</gene>
<evidence type="ECO:0000256" key="5">
    <source>
        <dbReference type="SAM" id="Phobius"/>
    </source>
</evidence>
<feature type="transmembrane region" description="Helical" evidence="5">
    <location>
        <begin position="47"/>
        <end position="66"/>
    </location>
</feature>
<evidence type="ECO:0000259" key="6">
    <source>
        <dbReference type="PROSITE" id="PS50850"/>
    </source>
</evidence>
<name>A0ABZ3FR55_9ACTN</name>
<dbReference type="CDD" id="cd17355">
    <property type="entry name" value="MFS_YcxA_like"/>
    <property type="match status" value="1"/>
</dbReference>
<feature type="transmembrane region" description="Helical" evidence="5">
    <location>
        <begin position="135"/>
        <end position="156"/>
    </location>
</feature>
<dbReference type="InterPro" id="IPR020846">
    <property type="entry name" value="MFS_dom"/>
</dbReference>
<feature type="transmembrane region" description="Helical" evidence="5">
    <location>
        <begin position="102"/>
        <end position="123"/>
    </location>
</feature>
<keyword evidence="2 5" id="KW-0812">Transmembrane</keyword>
<dbReference type="Pfam" id="PF07690">
    <property type="entry name" value="MFS_1"/>
    <property type="match status" value="1"/>
</dbReference>
<dbReference type="Gene3D" id="1.20.1250.20">
    <property type="entry name" value="MFS general substrate transporter like domains"/>
    <property type="match status" value="1"/>
</dbReference>
<evidence type="ECO:0000256" key="1">
    <source>
        <dbReference type="ARBA" id="ARBA00004651"/>
    </source>
</evidence>
<dbReference type="InterPro" id="IPR001958">
    <property type="entry name" value="Tet-R_TetA/multi-R_MdtG-like"/>
</dbReference>
<organism evidence="7 8">
    <name type="scientific">Ammonicoccus fulvus</name>
    <dbReference type="NCBI Taxonomy" id="3138240"/>
    <lineage>
        <taxon>Bacteria</taxon>
        <taxon>Bacillati</taxon>
        <taxon>Actinomycetota</taxon>
        <taxon>Actinomycetes</taxon>
        <taxon>Propionibacteriales</taxon>
        <taxon>Propionibacteriaceae</taxon>
        <taxon>Ammonicoccus</taxon>
    </lineage>
</organism>
<feature type="transmembrane region" description="Helical" evidence="5">
    <location>
        <begin position="344"/>
        <end position="365"/>
    </location>
</feature>
<keyword evidence="4 5" id="KW-0472">Membrane</keyword>
<keyword evidence="3 5" id="KW-1133">Transmembrane helix</keyword>
<keyword evidence="8" id="KW-1185">Reference proteome</keyword>
<dbReference type="PRINTS" id="PR01035">
    <property type="entry name" value="TCRTETA"/>
</dbReference>
<dbReference type="InterPro" id="IPR036259">
    <property type="entry name" value="MFS_trans_sf"/>
</dbReference>
<dbReference type="EMBL" id="CP154795">
    <property type="protein sequence ID" value="XAN07101.1"/>
    <property type="molecule type" value="Genomic_DNA"/>
</dbReference>
<protein>
    <submittedName>
        <fullName evidence="7">MFS transporter</fullName>
    </submittedName>
</protein>
<dbReference type="PROSITE" id="PS50850">
    <property type="entry name" value="MFS"/>
    <property type="match status" value="1"/>
</dbReference>
<feature type="transmembrane region" description="Helical" evidence="5">
    <location>
        <begin position="7"/>
        <end position="27"/>
    </location>
</feature>
<evidence type="ECO:0000313" key="7">
    <source>
        <dbReference type="EMBL" id="XAN07101.1"/>
    </source>
</evidence>
<feature type="transmembrane region" description="Helical" evidence="5">
    <location>
        <begin position="168"/>
        <end position="188"/>
    </location>
</feature>
<evidence type="ECO:0000256" key="4">
    <source>
        <dbReference type="ARBA" id="ARBA00023136"/>
    </source>
</evidence>
<sequence>MDVQRRAWWMVSWSTIAITASVASLVLSPFSVLLGPISQEFGWSRSQTSGLVSIFALTAAVVTPVVGRLLDKHGTRKILVPGVILTLIGLASLSILPPQLWLWMTVMGLLGVVSVTVNGMPVVRLAARWVDRRRGLAIGIVGTGLALGQAISPVIVGGLMTHYGWRTSFIGLAVFGLIVALLPALFVLRDPRPEESVKLGETTHHTEEELPGLTVKEAFKTRQYWILLISTLVIACAMPGVLVHLVSILTDQGISMERAVAALSLAGLATMAGRLIGGFLLDVIHAPYVAMVVFLFPVVGFLMLGSGMGILPLIGAMCVGFAMGGEADLVSYMTSRYLGMKSFGSLYGILFALLALGYAIGPAVYAASYDSTGSYHTAYWIFGIALIVVMLALPFMGKYRFRPAVAVPGAHEPDPEDAPTTQNTGA</sequence>
<dbReference type="InterPro" id="IPR050327">
    <property type="entry name" value="Proton-linked_MCT"/>
</dbReference>
<feature type="transmembrane region" description="Helical" evidence="5">
    <location>
        <begin position="288"/>
        <end position="304"/>
    </location>
</feature>
<comment type="subcellular location">
    <subcellularLocation>
        <location evidence="1">Cell membrane</location>
        <topology evidence="1">Multi-pass membrane protein</topology>
    </subcellularLocation>
</comment>
<feature type="transmembrane region" description="Helical" evidence="5">
    <location>
        <begin position="377"/>
        <end position="396"/>
    </location>
</feature>
<feature type="transmembrane region" description="Helical" evidence="5">
    <location>
        <begin position="310"/>
        <end position="332"/>
    </location>
</feature>
<feature type="transmembrane region" description="Helical" evidence="5">
    <location>
        <begin position="78"/>
        <end position="96"/>
    </location>
</feature>
<dbReference type="PANTHER" id="PTHR11360:SF284">
    <property type="entry name" value="EG:103B4.3 PROTEIN-RELATED"/>
    <property type="match status" value="1"/>
</dbReference>
<reference evidence="7 8" key="1">
    <citation type="submission" date="2024-04" db="EMBL/GenBank/DDBJ databases">
        <title>Isolation of an actinomycete strain from pig manure.</title>
        <authorList>
            <person name="Gong T."/>
            <person name="Yu Z."/>
            <person name="An M."/>
            <person name="Wei C."/>
            <person name="Yang W."/>
            <person name="Liu L."/>
        </authorList>
    </citation>
    <scope>NUCLEOTIDE SEQUENCE [LARGE SCALE GENOMIC DNA]</scope>
    <source>
        <strain evidence="7 8">ZF39</strain>
    </source>
</reference>
<dbReference type="Proteomes" id="UP001442841">
    <property type="component" value="Chromosome"/>
</dbReference>
<proteinExistence type="predicted"/>
<feature type="domain" description="Major facilitator superfamily (MFS) profile" evidence="6">
    <location>
        <begin position="1"/>
        <end position="401"/>
    </location>
</feature>
<accession>A0ABZ3FR55</accession>
<evidence type="ECO:0000256" key="3">
    <source>
        <dbReference type="ARBA" id="ARBA00022989"/>
    </source>
</evidence>
<dbReference type="PANTHER" id="PTHR11360">
    <property type="entry name" value="MONOCARBOXYLATE TRANSPORTER"/>
    <property type="match status" value="1"/>
</dbReference>
<dbReference type="SUPFAM" id="SSF103473">
    <property type="entry name" value="MFS general substrate transporter"/>
    <property type="match status" value="1"/>
</dbReference>
<dbReference type="InterPro" id="IPR011701">
    <property type="entry name" value="MFS"/>
</dbReference>
<evidence type="ECO:0000313" key="8">
    <source>
        <dbReference type="Proteomes" id="UP001442841"/>
    </source>
</evidence>
<evidence type="ECO:0000256" key="2">
    <source>
        <dbReference type="ARBA" id="ARBA00022692"/>
    </source>
</evidence>
<dbReference type="RefSeq" id="WP_425308554.1">
    <property type="nucleotide sequence ID" value="NZ_CP154795.1"/>
</dbReference>